<feature type="signal peptide" evidence="1">
    <location>
        <begin position="1"/>
        <end position="28"/>
    </location>
</feature>
<keyword evidence="3" id="KW-1185">Reference proteome</keyword>
<protein>
    <recommendedName>
        <fullName evidence="4">Tat pathway signal sequence domain protein</fullName>
    </recommendedName>
</protein>
<evidence type="ECO:0008006" key="4">
    <source>
        <dbReference type="Google" id="ProtNLM"/>
    </source>
</evidence>
<reference evidence="2 3" key="1">
    <citation type="submission" date="2011-01" db="EMBL/GenBank/DDBJ databases">
        <authorList>
            <person name="Muzny D."/>
            <person name="Qin X."/>
            <person name="Deng J."/>
            <person name="Jiang H."/>
            <person name="Liu Y."/>
            <person name="Qu J."/>
            <person name="Song X.-Z."/>
            <person name="Zhang L."/>
            <person name="Thornton R."/>
            <person name="Coyle M."/>
            <person name="Francisco L."/>
            <person name="Jackson L."/>
            <person name="Javaid M."/>
            <person name="Korchina V."/>
            <person name="Kovar C."/>
            <person name="Mata R."/>
            <person name="Mathew T."/>
            <person name="Ngo R."/>
            <person name="Nguyen L."/>
            <person name="Nguyen N."/>
            <person name="Okwuonu G."/>
            <person name="Ongeri F."/>
            <person name="Pham C."/>
            <person name="Simmons D."/>
            <person name="Wilczek-Boney K."/>
            <person name="Hale W."/>
            <person name="Jakkamsetti A."/>
            <person name="Pham P."/>
            <person name="Ruth R."/>
            <person name="San Lucas F."/>
            <person name="Warren J."/>
            <person name="Zhang J."/>
            <person name="Zhao Z."/>
            <person name="Zhou C."/>
            <person name="Zhu D."/>
            <person name="Lee S."/>
            <person name="Bess C."/>
            <person name="Blankenburg K."/>
            <person name="Forbes L."/>
            <person name="Fu Q."/>
            <person name="Gubbala S."/>
            <person name="Hirani K."/>
            <person name="Jayaseelan J.C."/>
            <person name="Lara F."/>
            <person name="Munidasa M."/>
            <person name="Palculict T."/>
            <person name="Patil S."/>
            <person name="Pu L.-L."/>
            <person name="Saada N."/>
            <person name="Tang L."/>
            <person name="Weissenberger G."/>
            <person name="Zhu Y."/>
            <person name="Hemphill L."/>
            <person name="Shang Y."/>
            <person name="Youmans B."/>
            <person name="Ayvaz T."/>
            <person name="Ross M."/>
            <person name="Santibanez J."/>
            <person name="Aqrawi P."/>
            <person name="Gross S."/>
            <person name="Joshi V."/>
            <person name="Fowler G."/>
            <person name="Nazareth L."/>
            <person name="Reid J."/>
            <person name="Worley K."/>
            <person name="Petrosino J."/>
            <person name="Highlander S."/>
            <person name="Gibbs R."/>
        </authorList>
    </citation>
    <scope>NUCLEOTIDE SEQUENCE [LARGE SCALE GENOMIC DNA]</scope>
    <source>
        <strain evidence="2 3">DSM 16608</strain>
    </source>
</reference>
<organism evidence="2 3">
    <name type="scientific">Prevotella multiformis DSM 16608</name>
    <dbReference type="NCBI Taxonomy" id="888743"/>
    <lineage>
        <taxon>Bacteria</taxon>
        <taxon>Pseudomonadati</taxon>
        <taxon>Bacteroidota</taxon>
        <taxon>Bacteroidia</taxon>
        <taxon>Bacteroidales</taxon>
        <taxon>Prevotellaceae</taxon>
        <taxon>Prevotella</taxon>
    </lineage>
</organism>
<dbReference type="AlphaFoldDB" id="F0F3C5"/>
<dbReference type="STRING" id="888743.HMPREF9141_0091"/>
<evidence type="ECO:0000256" key="1">
    <source>
        <dbReference type="SAM" id="SignalP"/>
    </source>
</evidence>
<accession>F0F3C5</accession>
<dbReference type="HOGENOM" id="CLU_2864103_0_0_10"/>
<gene>
    <name evidence="2" type="ORF">HMPREF9141_0091</name>
</gene>
<dbReference type="EMBL" id="AEWX01000001">
    <property type="protein sequence ID" value="EGC21341.1"/>
    <property type="molecule type" value="Genomic_DNA"/>
</dbReference>
<proteinExistence type="predicted"/>
<name>F0F3C5_9BACT</name>
<dbReference type="Proteomes" id="UP000005697">
    <property type="component" value="Unassembled WGS sequence"/>
</dbReference>
<evidence type="ECO:0000313" key="3">
    <source>
        <dbReference type="Proteomes" id="UP000005697"/>
    </source>
</evidence>
<evidence type="ECO:0000313" key="2">
    <source>
        <dbReference type="EMBL" id="EGC21341.1"/>
    </source>
</evidence>
<keyword evidence="1" id="KW-0732">Signal</keyword>
<sequence length="64" mass="6941">MIKVIERKRILKIAAFMLTTVLCPAVPAAGRSLTPDVHPLIPLTAPSSLITSVIPINITRLCTY</sequence>
<feature type="chain" id="PRO_5003250300" description="Tat pathway signal sequence domain protein" evidence="1">
    <location>
        <begin position="29"/>
        <end position="64"/>
    </location>
</feature>
<comment type="caution">
    <text evidence="2">The sequence shown here is derived from an EMBL/GenBank/DDBJ whole genome shotgun (WGS) entry which is preliminary data.</text>
</comment>